<feature type="region of interest" description="Disordered" evidence="1">
    <location>
        <begin position="1"/>
        <end position="77"/>
    </location>
</feature>
<protein>
    <submittedName>
        <fullName evidence="2">Uncharacterized protein</fullName>
    </submittedName>
</protein>
<feature type="compositionally biased region" description="Acidic residues" evidence="1">
    <location>
        <begin position="50"/>
        <end position="61"/>
    </location>
</feature>
<proteinExistence type="predicted"/>
<sequence>MAPANTRARPFRSQRLTREKYTNSEHDEPKSNESANPERENLSGPMEIIIPDDDDSSDDDGSTQMNSDNSDCLRSKELIPNASRFNISKGALRQY</sequence>
<accession>A0A167F3E9</accession>
<feature type="compositionally biased region" description="Basic and acidic residues" evidence="1">
    <location>
        <begin position="16"/>
        <end position="41"/>
    </location>
</feature>
<dbReference type="RefSeq" id="XP_018699594.1">
    <property type="nucleotide sequence ID" value="XM_018853227.1"/>
</dbReference>
<dbReference type="EMBL" id="AZHB01000059">
    <property type="protein sequence ID" value="OAA44739.1"/>
    <property type="molecule type" value="Genomic_DNA"/>
</dbReference>
<reference evidence="2 3" key="1">
    <citation type="journal article" date="2016" name="Genome Biol. Evol.">
        <title>Divergent and convergent evolution of fungal pathogenicity.</title>
        <authorList>
            <person name="Shang Y."/>
            <person name="Xiao G."/>
            <person name="Zheng P."/>
            <person name="Cen K."/>
            <person name="Zhan S."/>
            <person name="Wang C."/>
        </authorList>
    </citation>
    <scope>NUCLEOTIDE SEQUENCE [LARGE SCALE GENOMIC DNA]</scope>
    <source>
        <strain evidence="2 3">ARSEF 2679</strain>
    </source>
</reference>
<name>A0A167F3E9_CORFA</name>
<dbReference type="AlphaFoldDB" id="A0A167F3E9"/>
<comment type="caution">
    <text evidence="2">The sequence shown here is derived from an EMBL/GenBank/DDBJ whole genome shotgun (WGS) entry which is preliminary data.</text>
</comment>
<organism evidence="2 3">
    <name type="scientific">Cordyceps fumosorosea (strain ARSEF 2679)</name>
    <name type="common">Isaria fumosorosea</name>
    <dbReference type="NCBI Taxonomy" id="1081104"/>
    <lineage>
        <taxon>Eukaryota</taxon>
        <taxon>Fungi</taxon>
        <taxon>Dikarya</taxon>
        <taxon>Ascomycota</taxon>
        <taxon>Pezizomycotina</taxon>
        <taxon>Sordariomycetes</taxon>
        <taxon>Hypocreomycetidae</taxon>
        <taxon>Hypocreales</taxon>
        <taxon>Cordycipitaceae</taxon>
        <taxon>Cordyceps</taxon>
    </lineage>
</organism>
<evidence type="ECO:0000256" key="1">
    <source>
        <dbReference type="SAM" id="MobiDB-lite"/>
    </source>
</evidence>
<dbReference type="GeneID" id="30025918"/>
<gene>
    <name evidence="2" type="ORF">ISF_09626</name>
</gene>
<dbReference type="Proteomes" id="UP000076744">
    <property type="component" value="Unassembled WGS sequence"/>
</dbReference>
<keyword evidence="3" id="KW-1185">Reference proteome</keyword>
<evidence type="ECO:0000313" key="3">
    <source>
        <dbReference type="Proteomes" id="UP000076744"/>
    </source>
</evidence>
<evidence type="ECO:0000313" key="2">
    <source>
        <dbReference type="EMBL" id="OAA44739.1"/>
    </source>
</evidence>